<proteinExistence type="predicted"/>
<comment type="caution">
    <text evidence="2">The sequence shown here is derived from an EMBL/GenBank/DDBJ whole genome shotgun (WGS) entry which is preliminary data.</text>
</comment>
<dbReference type="Proteomes" id="UP001416858">
    <property type="component" value="Unassembled WGS sequence"/>
</dbReference>
<evidence type="ECO:0000256" key="1">
    <source>
        <dbReference type="SAM" id="MobiDB-lite"/>
    </source>
</evidence>
<protein>
    <submittedName>
        <fullName evidence="2">Uncharacterized protein</fullName>
    </submittedName>
</protein>
<feature type="compositionally biased region" description="Basic and acidic residues" evidence="1">
    <location>
        <begin position="18"/>
        <end position="30"/>
    </location>
</feature>
<reference evidence="2 3" key="1">
    <citation type="submission" date="2024-02" db="EMBL/GenBank/DDBJ databases">
        <title>Rhodopirellula caenicola NBRC 110016.</title>
        <authorList>
            <person name="Ichikawa N."/>
            <person name="Katano-Makiyama Y."/>
            <person name="Hidaka K."/>
        </authorList>
    </citation>
    <scope>NUCLEOTIDE SEQUENCE [LARGE SCALE GENOMIC DNA]</scope>
    <source>
        <strain evidence="2 3">NBRC 110016</strain>
    </source>
</reference>
<gene>
    <name evidence="2" type="ORF">Rcae01_05535</name>
</gene>
<organism evidence="2 3">
    <name type="scientific">Novipirellula caenicola</name>
    <dbReference type="NCBI Taxonomy" id="1536901"/>
    <lineage>
        <taxon>Bacteria</taxon>
        <taxon>Pseudomonadati</taxon>
        <taxon>Planctomycetota</taxon>
        <taxon>Planctomycetia</taxon>
        <taxon>Pirellulales</taxon>
        <taxon>Pirellulaceae</taxon>
        <taxon>Novipirellula</taxon>
    </lineage>
</organism>
<evidence type="ECO:0000313" key="2">
    <source>
        <dbReference type="EMBL" id="GAA5510029.1"/>
    </source>
</evidence>
<accession>A0ABP9VY18</accession>
<sequence length="30" mass="3338">MLETDGDISGGTRTKSMTYRDHDVSVKLSH</sequence>
<feature type="region of interest" description="Disordered" evidence="1">
    <location>
        <begin position="1"/>
        <end position="30"/>
    </location>
</feature>
<name>A0ABP9VY18_9BACT</name>
<dbReference type="EMBL" id="BAABRO010000018">
    <property type="protein sequence ID" value="GAA5510029.1"/>
    <property type="molecule type" value="Genomic_DNA"/>
</dbReference>
<evidence type="ECO:0000313" key="3">
    <source>
        <dbReference type="Proteomes" id="UP001416858"/>
    </source>
</evidence>
<keyword evidence="3" id="KW-1185">Reference proteome</keyword>